<name>A0AAN6AFZ9_9LACO</name>
<accession>A0AAN6AFZ9</accession>
<reference evidence="2 4" key="1">
    <citation type="submission" date="2019-09" db="EMBL/GenBank/DDBJ databases">
        <title>Comparative analysis of L. crispatus genomes revealed niche specific adaptation to different host and body sites.</title>
        <authorList>
            <person name="Pan M."/>
            <person name="Hidalgo-Cantabrana C."/>
            <person name="Barrangou R."/>
        </authorList>
    </citation>
    <scope>NUCLEOTIDE SEQUENCE [LARGE SCALE GENOMIC DNA]</scope>
    <source>
        <strain evidence="2 4">NCK973</strain>
    </source>
</reference>
<dbReference type="AlphaFoldDB" id="A0AAN6AFZ9"/>
<organism evidence="2 4">
    <name type="scientific">Lactobacillus crispatus</name>
    <dbReference type="NCBI Taxonomy" id="47770"/>
    <lineage>
        <taxon>Bacteria</taxon>
        <taxon>Bacillati</taxon>
        <taxon>Bacillota</taxon>
        <taxon>Bacilli</taxon>
        <taxon>Lactobacillales</taxon>
        <taxon>Lactobacillaceae</taxon>
        <taxon>Lactobacillus</taxon>
    </lineage>
</organism>
<geneLocation type="plasmid" evidence="3 5">
    <name>unnamed</name>
</geneLocation>
<reference evidence="3 5" key="2">
    <citation type="submission" date="2019-12" db="EMBL/GenBank/DDBJ databases">
        <title>Complete Genome Sequences of Lactobacillus strains, C25 and P38, Isolated from Chicken Cecum.</title>
        <authorList>
            <person name="Hassan H.M."/>
            <person name="Mendoza M."/>
            <person name="Rezvani M."/>
            <person name="Koci M.D."/>
            <person name="Dickey A.N."/>
            <person name="Scholl E.H."/>
        </authorList>
    </citation>
    <scope>NUCLEOTIDE SEQUENCE [LARGE SCALE GENOMIC DNA]</scope>
    <source>
        <strain evidence="3 5">C25</strain>
        <plasmid evidence="3 5">unnamed</plasmid>
    </source>
</reference>
<evidence type="ECO:0000313" key="5">
    <source>
        <dbReference type="Proteomes" id="UP000464915"/>
    </source>
</evidence>
<dbReference type="EMBL" id="CP047143">
    <property type="protein sequence ID" value="QHQ69187.1"/>
    <property type="molecule type" value="Genomic_DNA"/>
</dbReference>
<dbReference type="EMBL" id="VUAO01000012">
    <property type="protein sequence ID" value="KAA8797910.1"/>
    <property type="molecule type" value="Genomic_DNA"/>
</dbReference>
<keyword evidence="3" id="KW-0614">Plasmid</keyword>
<sequence length="356" mass="40758">MSLVNTKTLADYDESYLYNQLRSFHESKPDVHYVLTHFVQKKDDNKEASQALSRMQRESRRAQGVEEDVRTPTAPATRRRTEQRTTPQTEPVSSSNWDANDWGPNTDTNPQTESVKPEPVAKTNRPATTTHTHVERIPDSLLKGTGTPNTNTENNTVPKPVTNNYNNNNEPKTAIATRRRPGSEKTVPTRTAQSAQDERNVKNTTNNQRVFLNLQKSFETAEWITKSNQMKIATQDALKNMIVDKINIIDLRDNINTDTYIALNNRTMHLLYSVAIGANLDIIFIFNDSTTIRLAPESWLRSTNAETLIKNQYFYIYKDLNLNDFQQSLKPLVAEEISTSEYMQMFLKYSPIVTDH</sequence>
<dbReference type="Proteomes" id="UP000322051">
    <property type="component" value="Unassembled WGS sequence"/>
</dbReference>
<feature type="compositionally biased region" description="Polar residues" evidence="1">
    <location>
        <begin position="92"/>
        <end position="114"/>
    </location>
</feature>
<evidence type="ECO:0000313" key="4">
    <source>
        <dbReference type="Proteomes" id="UP000322051"/>
    </source>
</evidence>
<feature type="region of interest" description="Disordered" evidence="1">
    <location>
        <begin position="44"/>
        <end position="204"/>
    </location>
</feature>
<gene>
    <name evidence="2" type="ORF">F1C02_05425</name>
    <name evidence="3" type="ORF">GSR61_11420</name>
</gene>
<proteinExistence type="predicted"/>
<dbReference type="Proteomes" id="UP000464915">
    <property type="component" value="Plasmid unnamed"/>
</dbReference>
<protein>
    <submittedName>
        <fullName evidence="2">Uncharacterized protein</fullName>
    </submittedName>
</protein>
<feature type="compositionally biased region" description="Low complexity" evidence="1">
    <location>
        <begin position="144"/>
        <end position="173"/>
    </location>
</feature>
<feature type="compositionally biased region" description="Basic and acidic residues" evidence="1">
    <location>
        <begin position="55"/>
        <end position="70"/>
    </location>
</feature>
<feature type="compositionally biased region" description="Polar residues" evidence="1">
    <location>
        <begin position="186"/>
        <end position="195"/>
    </location>
</feature>
<evidence type="ECO:0000313" key="3">
    <source>
        <dbReference type="EMBL" id="QHQ69187.1"/>
    </source>
</evidence>
<evidence type="ECO:0000256" key="1">
    <source>
        <dbReference type="SAM" id="MobiDB-lite"/>
    </source>
</evidence>
<dbReference type="RefSeq" id="WP_065989032.1">
    <property type="nucleotide sequence ID" value="NZ_CP047143.1"/>
</dbReference>
<evidence type="ECO:0000313" key="2">
    <source>
        <dbReference type="EMBL" id="KAA8797910.1"/>
    </source>
</evidence>